<keyword evidence="6 9" id="KW-1133">Transmembrane helix</keyword>
<keyword evidence="7 9" id="KW-0472">Membrane</keyword>
<feature type="transmembrane region" description="Helical" evidence="9">
    <location>
        <begin position="272"/>
        <end position="298"/>
    </location>
</feature>
<dbReference type="FunFam" id="3.90.550.10:FF:000079">
    <property type="entry name" value="Probable glycosyl transferase"/>
    <property type="match status" value="1"/>
</dbReference>
<comment type="caution">
    <text evidence="11">The sequence shown here is derived from an EMBL/GenBank/DDBJ whole genome shotgun (WGS) entry which is preliminary data.</text>
</comment>
<evidence type="ECO:0000256" key="2">
    <source>
        <dbReference type="ARBA" id="ARBA00022475"/>
    </source>
</evidence>
<evidence type="ECO:0000313" key="11">
    <source>
        <dbReference type="EMBL" id="PPF67020.1"/>
    </source>
</evidence>
<evidence type="ECO:0000256" key="7">
    <source>
        <dbReference type="ARBA" id="ARBA00023136"/>
    </source>
</evidence>
<feature type="domain" description="Glycosyltransferase 2-like" evidence="10">
    <location>
        <begin position="14"/>
        <end position="176"/>
    </location>
</feature>
<organism evidence="11 12">
    <name type="scientific">Clavibacter michiganensis</name>
    <dbReference type="NCBI Taxonomy" id="28447"/>
    <lineage>
        <taxon>Bacteria</taxon>
        <taxon>Bacillati</taxon>
        <taxon>Actinomycetota</taxon>
        <taxon>Actinomycetes</taxon>
        <taxon>Micrococcales</taxon>
        <taxon>Microbacteriaceae</taxon>
        <taxon>Clavibacter</taxon>
    </lineage>
</organism>
<proteinExistence type="inferred from homology"/>
<evidence type="ECO:0000256" key="9">
    <source>
        <dbReference type="SAM" id="Phobius"/>
    </source>
</evidence>
<dbReference type="GO" id="GO:0016757">
    <property type="term" value="F:glycosyltransferase activity"/>
    <property type="evidence" value="ECO:0007669"/>
    <property type="project" value="UniProtKB-KW"/>
</dbReference>
<dbReference type="RefSeq" id="WP_104290533.1">
    <property type="nucleotide sequence ID" value="NZ_PSXY01000015.1"/>
</dbReference>
<dbReference type="Proteomes" id="UP000239241">
    <property type="component" value="Unassembled WGS sequence"/>
</dbReference>
<sequence>MNAEPHRTPAPLVSFILPTYNEEGSIDLFARTLREALEDADLGMEYEFIFVNDGSADASLEHLHALAAADGRVQVIDFSRNFGHQIAVTAGLDHAAGDAAVIMDTDLQDPPRVAVELIRRWQEGFNVVYAQRRTRKDTLFKKATAGAFYRTLALVAEIEIPRDTGDFRLIDRKVIDAVKRFPERNRFLRGMISYVGFRQTSVQFDRDERHSGVTGYPLRKMIKFAADGILGFSTFPLKLIQLVGLVVSALSALAVVYVLISRAIDPSSVVPGWTFTVIAILFVGGVQIIMLSVLGSYLGRVYAEVQNRPLYLVASHVGRPAEPVADGTVETASSEVPYRRD</sequence>
<evidence type="ECO:0000256" key="6">
    <source>
        <dbReference type="ARBA" id="ARBA00022989"/>
    </source>
</evidence>
<gene>
    <name evidence="11" type="ORF">C5E16_10020</name>
</gene>
<dbReference type="GO" id="GO:0005886">
    <property type="term" value="C:plasma membrane"/>
    <property type="evidence" value="ECO:0007669"/>
    <property type="project" value="UniProtKB-SubCell"/>
</dbReference>
<evidence type="ECO:0000313" key="12">
    <source>
        <dbReference type="Proteomes" id="UP000239241"/>
    </source>
</evidence>
<dbReference type="PANTHER" id="PTHR48090">
    <property type="entry name" value="UNDECAPRENYL-PHOSPHATE 4-DEOXY-4-FORMAMIDO-L-ARABINOSE TRANSFERASE-RELATED"/>
    <property type="match status" value="1"/>
</dbReference>
<evidence type="ECO:0000256" key="3">
    <source>
        <dbReference type="ARBA" id="ARBA00022676"/>
    </source>
</evidence>
<evidence type="ECO:0000256" key="4">
    <source>
        <dbReference type="ARBA" id="ARBA00022679"/>
    </source>
</evidence>
<comment type="subcellular location">
    <subcellularLocation>
        <location evidence="1">Cell membrane</location>
        <topology evidence="1">Multi-pass membrane protein</topology>
    </subcellularLocation>
</comment>
<dbReference type="CDD" id="cd04187">
    <property type="entry name" value="DPM1_like_bac"/>
    <property type="match status" value="1"/>
</dbReference>
<evidence type="ECO:0000259" key="10">
    <source>
        <dbReference type="Pfam" id="PF00535"/>
    </source>
</evidence>
<dbReference type="SUPFAM" id="SSF53448">
    <property type="entry name" value="Nucleotide-diphospho-sugar transferases"/>
    <property type="match status" value="1"/>
</dbReference>
<keyword evidence="2" id="KW-1003">Cell membrane</keyword>
<dbReference type="InterPro" id="IPR029044">
    <property type="entry name" value="Nucleotide-diphossugar_trans"/>
</dbReference>
<accession>A0A2S5VT08</accession>
<evidence type="ECO:0000256" key="1">
    <source>
        <dbReference type="ARBA" id="ARBA00004651"/>
    </source>
</evidence>
<keyword evidence="4 11" id="KW-0808">Transferase</keyword>
<dbReference type="EMBL" id="PSXY01000015">
    <property type="protein sequence ID" value="PPF67020.1"/>
    <property type="molecule type" value="Genomic_DNA"/>
</dbReference>
<evidence type="ECO:0000256" key="8">
    <source>
        <dbReference type="ARBA" id="ARBA00038152"/>
    </source>
</evidence>
<keyword evidence="3" id="KW-0328">Glycosyltransferase</keyword>
<dbReference type="Gene3D" id="3.90.550.10">
    <property type="entry name" value="Spore Coat Polysaccharide Biosynthesis Protein SpsA, Chain A"/>
    <property type="match status" value="1"/>
</dbReference>
<dbReference type="InterPro" id="IPR001173">
    <property type="entry name" value="Glyco_trans_2-like"/>
</dbReference>
<evidence type="ECO:0000256" key="5">
    <source>
        <dbReference type="ARBA" id="ARBA00022692"/>
    </source>
</evidence>
<dbReference type="PANTHER" id="PTHR48090:SF1">
    <property type="entry name" value="PROPHAGE BACTOPRENOL GLUCOSYL TRANSFERASE HOMOLOG"/>
    <property type="match status" value="1"/>
</dbReference>
<dbReference type="AlphaFoldDB" id="A0A2S5VT08"/>
<protein>
    <submittedName>
        <fullName evidence="11">Glycosyltransferase</fullName>
    </submittedName>
</protein>
<comment type="similarity">
    <text evidence="8">Belongs to the glycosyltransferase 2 family. GtrB subfamily.</text>
</comment>
<feature type="transmembrane region" description="Helical" evidence="9">
    <location>
        <begin position="239"/>
        <end position="260"/>
    </location>
</feature>
<reference evidence="11 12" key="1">
    <citation type="submission" date="2018-02" db="EMBL/GenBank/DDBJ databases">
        <title>Bacteriophage NCPPB3778 and a type I-E CRISPR drive the evolution of the US Biological Select Agent, Rathayibacter toxicus.</title>
        <authorList>
            <person name="Davis E.W.II."/>
            <person name="Tabima J.F."/>
            <person name="Weisberg A.J."/>
            <person name="Lopes L.D."/>
            <person name="Wiseman M.S."/>
            <person name="Wiseman M.S."/>
            <person name="Pupko T."/>
            <person name="Belcher M.S."/>
            <person name="Sechler A.J."/>
            <person name="Tancos M.A."/>
            <person name="Schroeder B.K."/>
            <person name="Murray T.D."/>
            <person name="Luster D.G."/>
            <person name="Schneider W.L."/>
            <person name="Rogers E."/>
            <person name="Andreote F.D."/>
            <person name="Grunwald N.J."/>
            <person name="Putnam M.L."/>
            <person name="Chang J.H."/>
        </authorList>
    </citation>
    <scope>NUCLEOTIDE SEQUENCE [LARGE SCALE GENOMIC DNA]</scope>
    <source>
        <strain evidence="11 12">AY1B3</strain>
    </source>
</reference>
<dbReference type="Pfam" id="PF00535">
    <property type="entry name" value="Glycos_transf_2"/>
    <property type="match status" value="1"/>
</dbReference>
<keyword evidence="5 9" id="KW-0812">Transmembrane</keyword>
<name>A0A2S5VT08_9MICO</name>
<dbReference type="InterPro" id="IPR050256">
    <property type="entry name" value="Glycosyltransferase_2"/>
</dbReference>